<dbReference type="AlphaFoldDB" id="A0A7X5YIN3"/>
<feature type="chain" id="PRO_5031465857" description="Putative auto-transporter adhesin head GIN domain-containing protein" evidence="2">
    <location>
        <begin position="24"/>
        <end position="248"/>
    </location>
</feature>
<dbReference type="Pfam" id="PF10988">
    <property type="entry name" value="DUF2807"/>
    <property type="match status" value="1"/>
</dbReference>
<feature type="compositionally biased region" description="Polar residues" evidence="1">
    <location>
        <begin position="234"/>
        <end position="248"/>
    </location>
</feature>
<evidence type="ECO:0000313" key="5">
    <source>
        <dbReference type="Proteomes" id="UP000587415"/>
    </source>
</evidence>
<evidence type="ECO:0000256" key="1">
    <source>
        <dbReference type="SAM" id="MobiDB-lite"/>
    </source>
</evidence>
<organism evidence="4 5">
    <name type="scientific">Brevundimonas alba</name>
    <dbReference type="NCBI Taxonomy" id="74314"/>
    <lineage>
        <taxon>Bacteria</taxon>
        <taxon>Pseudomonadati</taxon>
        <taxon>Pseudomonadota</taxon>
        <taxon>Alphaproteobacteria</taxon>
        <taxon>Caulobacterales</taxon>
        <taxon>Caulobacteraceae</taxon>
        <taxon>Brevundimonas</taxon>
    </lineage>
</organism>
<feature type="domain" description="Putative auto-transporter adhesin head GIN" evidence="3">
    <location>
        <begin position="71"/>
        <end position="232"/>
    </location>
</feature>
<proteinExistence type="predicted"/>
<keyword evidence="2" id="KW-0732">Signal</keyword>
<evidence type="ECO:0000256" key="2">
    <source>
        <dbReference type="SAM" id="SignalP"/>
    </source>
</evidence>
<dbReference type="EMBL" id="JAATJM010000001">
    <property type="protein sequence ID" value="NJC40277.1"/>
    <property type="molecule type" value="Genomic_DNA"/>
</dbReference>
<keyword evidence="5" id="KW-1185">Reference proteome</keyword>
<protein>
    <recommendedName>
        <fullName evidence="3">Putative auto-transporter adhesin head GIN domain-containing protein</fullName>
    </recommendedName>
</protein>
<feature type="signal peptide" evidence="2">
    <location>
        <begin position="1"/>
        <end position="23"/>
    </location>
</feature>
<evidence type="ECO:0000259" key="3">
    <source>
        <dbReference type="Pfam" id="PF10988"/>
    </source>
</evidence>
<evidence type="ECO:0000313" key="4">
    <source>
        <dbReference type="EMBL" id="NJC40277.1"/>
    </source>
</evidence>
<dbReference type="InterPro" id="IPR021255">
    <property type="entry name" value="DUF2807"/>
</dbReference>
<feature type="region of interest" description="Disordered" evidence="1">
    <location>
        <begin position="221"/>
        <end position="248"/>
    </location>
</feature>
<accession>A0A7X5YIN3</accession>
<dbReference type="Gene3D" id="2.160.20.120">
    <property type="match status" value="1"/>
</dbReference>
<name>A0A7X5YIN3_9CAUL</name>
<dbReference type="Proteomes" id="UP000587415">
    <property type="component" value="Unassembled WGS sequence"/>
</dbReference>
<comment type="caution">
    <text evidence="4">The sequence shown here is derived from an EMBL/GenBank/DDBJ whole genome shotgun (WGS) entry which is preliminary data.</text>
</comment>
<reference evidence="4 5" key="1">
    <citation type="submission" date="2020-03" db="EMBL/GenBank/DDBJ databases">
        <title>Genomic Encyclopedia of Type Strains, Phase IV (KMG-IV): sequencing the most valuable type-strain genomes for metagenomic binning, comparative biology and taxonomic classification.</title>
        <authorList>
            <person name="Goeker M."/>
        </authorList>
    </citation>
    <scope>NUCLEOTIDE SEQUENCE [LARGE SCALE GENOMIC DNA]</scope>
    <source>
        <strain evidence="4 5">DSM 4736</strain>
    </source>
</reference>
<dbReference type="RefSeq" id="WP_168045173.1">
    <property type="nucleotide sequence ID" value="NZ_JAATJM010000001.1"/>
</dbReference>
<sequence length="248" mass="26108">MIRTLLIITGASLVLCAASIGGAAAIGGNDLARHGWEWTFHDDGEEHTVHFDREDSGPRVSRTIAWAGGDRLEVEVPAEVIYVQGDEASVEVSGVQSQVDRIRLVDGRITFDDDDDARVTFGWRNTPTLRITVRAPSVRTFELSSSGDLSIRGYDQPTLALSITGSGDVDAAGRTETVDLDIDGSGEADLSALEARDADIDISGSGEAAVGPTGAARISISGSGDVELTRRPASVTQNISGSGDVNQR</sequence>
<gene>
    <name evidence="4" type="ORF">GGQ87_000535</name>
</gene>